<dbReference type="EMBL" id="CM047749">
    <property type="protein sequence ID" value="KAJ0011345.1"/>
    <property type="molecule type" value="Genomic_DNA"/>
</dbReference>
<sequence length="95" mass="11055">MQTLLQQPTATLCQSSIKDFNTSAIILQLLSLNWYQMPLAFLGLISSLAIWDLFKFCSDKWKFDRYPVIRQVLVRIAQCGELSYLQEMATFNERT</sequence>
<proteinExistence type="predicted"/>
<organism evidence="1 2">
    <name type="scientific">Pistacia integerrima</name>
    <dbReference type="NCBI Taxonomy" id="434235"/>
    <lineage>
        <taxon>Eukaryota</taxon>
        <taxon>Viridiplantae</taxon>
        <taxon>Streptophyta</taxon>
        <taxon>Embryophyta</taxon>
        <taxon>Tracheophyta</taxon>
        <taxon>Spermatophyta</taxon>
        <taxon>Magnoliopsida</taxon>
        <taxon>eudicotyledons</taxon>
        <taxon>Gunneridae</taxon>
        <taxon>Pentapetalae</taxon>
        <taxon>rosids</taxon>
        <taxon>malvids</taxon>
        <taxon>Sapindales</taxon>
        <taxon>Anacardiaceae</taxon>
        <taxon>Pistacia</taxon>
    </lineage>
</organism>
<protein>
    <submittedName>
        <fullName evidence="1">Uncharacterized protein</fullName>
    </submittedName>
</protein>
<accession>A0ACC0X8G5</accession>
<name>A0ACC0X8G5_9ROSI</name>
<dbReference type="Proteomes" id="UP001163603">
    <property type="component" value="Chromosome 14"/>
</dbReference>
<keyword evidence="2" id="KW-1185">Reference proteome</keyword>
<comment type="caution">
    <text evidence="1">The sequence shown here is derived from an EMBL/GenBank/DDBJ whole genome shotgun (WGS) entry which is preliminary data.</text>
</comment>
<evidence type="ECO:0000313" key="1">
    <source>
        <dbReference type="EMBL" id="KAJ0011345.1"/>
    </source>
</evidence>
<evidence type="ECO:0000313" key="2">
    <source>
        <dbReference type="Proteomes" id="UP001163603"/>
    </source>
</evidence>
<gene>
    <name evidence="1" type="ORF">Pint_32922</name>
</gene>
<reference evidence="2" key="1">
    <citation type="journal article" date="2023" name="G3 (Bethesda)">
        <title>Genome assembly and association tests identify interacting loci associated with vigor, precocity, and sex in interspecific pistachio rootstocks.</title>
        <authorList>
            <person name="Palmer W."/>
            <person name="Jacygrad E."/>
            <person name="Sagayaradj S."/>
            <person name="Cavanaugh K."/>
            <person name="Han R."/>
            <person name="Bertier L."/>
            <person name="Beede B."/>
            <person name="Kafkas S."/>
            <person name="Golino D."/>
            <person name="Preece J."/>
            <person name="Michelmore R."/>
        </authorList>
    </citation>
    <scope>NUCLEOTIDE SEQUENCE [LARGE SCALE GENOMIC DNA]</scope>
</reference>